<keyword evidence="1" id="KW-0677">Repeat</keyword>
<evidence type="ECO:0000256" key="5">
    <source>
        <dbReference type="SAM" id="MobiDB-lite"/>
    </source>
</evidence>
<dbReference type="InterPro" id="IPR036887">
    <property type="entry name" value="HTH_APSES_sf"/>
</dbReference>
<dbReference type="SUPFAM" id="SSF48403">
    <property type="entry name" value="Ankyrin repeat"/>
    <property type="match status" value="1"/>
</dbReference>
<evidence type="ECO:0000256" key="4">
    <source>
        <dbReference type="SAM" id="Coils"/>
    </source>
</evidence>
<dbReference type="InterPro" id="IPR003163">
    <property type="entry name" value="Tscrpt_reg_HTH_APSES-type"/>
</dbReference>
<dbReference type="SUPFAM" id="SSF54616">
    <property type="entry name" value="DNA-binding domain of Mlu1-box binding protein MBP1"/>
    <property type="match status" value="1"/>
</dbReference>
<dbReference type="PROSITE" id="PS51299">
    <property type="entry name" value="HTH_APSES"/>
    <property type="match status" value="1"/>
</dbReference>
<feature type="coiled-coil region" evidence="4">
    <location>
        <begin position="472"/>
        <end position="513"/>
    </location>
</feature>
<evidence type="ECO:0000256" key="3">
    <source>
        <dbReference type="PROSITE-ProRule" id="PRU00023"/>
    </source>
</evidence>
<dbReference type="Pfam" id="PF13637">
    <property type="entry name" value="Ank_4"/>
    <property type="match status" value="1"/>
</dbReference>
<evidence type="ECO:0000256" key="1">
    <source>
        <dbReference type="ARBA" id="ARBA00022737"/>
    </source>
</evidence>
<sequence>MSFSRIYSAVYSGVPVFEMVVQGVAVMRRRADSYMNATQILKVAGIEKGKRTKILEREVLSGEHEKVQGGYGKYQGTWIPCAKGRELAERYNVMTLLAPLFDFDISTLTNENEEEQLPTKEQAIAAQRRKQYVEPRQSTTQPSTSNATNGSPGKPSTGNRSSNLSSTRHSHAQTQKQQHSTPVVHEETRGRKKAKIAATSVPNITKSPEESTSERHRRILMAIFLSDNSDHIPELLKDGNASSIFNIDLVIDDQGHTALHWAAALARIKTVELLVSKGADICRQNYAGETPLMRAVMVTNSYDNESFPSILAILEDSVRITDQKNRTVLHHSALTAGVHTRMNAALFYTRNIIRVLTTQGLIKPAIDVQDNMGDTALTIAARLDCSEMIELLIQAGANSKTENKIGLVLEDYQSKDDRTNITESSSSKTDKSFTATSMYAKRSYGPSQRGREIVSTVQRIVDALDEEYSGQLTERDQELQQTQEEFERVTKQLDETRKTLEERQAQSQQLSETYQTIRDLEGALQTGWAELEEILQNRGDMPHPDMIDSFDENEDIDALFDVPVTDTEDPNQLQLQVQMLQARIEAYKRNDKDLESDIQSLRTQAADKEMHCKRLIAACCNLSIDKIDELVKPLTQAIESDPPDLDLARVIGFMEKIKRQGTFPDYSSASSSGSVMVTVLNL</sequence>
<comment type="caution">
    <text evidence="7">The sequence shown here is derived from an EMBL/GenBank/DDBJ whole genome shotgun (WGS) entry which is preliminary data.</text>
</comment>
<reference evidence="7 8" key="1">
    <citation type="submission" date="2024-04" db="EMBL/GenBank/DDBJ databases">
        <title>Symmetric and asymmetric DNA N6-adenine methylation regulates different biological responses in Mucorales.</title>
        <authorList>
            <consortium name="Lawrence Berkeley National Laboratory"/>
            <person name="Lax C."/>
            <person name="Mondo S.J."/>
            <person name="Osorio-Concepcion M."/>
            <person name="Muszewska A."/>
            <person name="Corrochano-Luque M."/>
            <person name="Gutierrez G."/>
            <person name="Riley R."/>
            <person name="Lipzen A."/>
            <person name="Guo J."/>
            <person name="Hundley H."/>
            <person name="Amirebrahimi M."/>
            <person name="Ng V."/>
            <person name="Lorenzo-Gutierrez D."/>
            <person name="Binder U."/>
            <person name="Yang J."/>
            <person name="Song Y."/>
            <person name="Canovas D."/>
            <person name="Navarro E."/>
            <person name="Freitag M."/>
            <person name="Gabaldon T."/>
            <person name="Grigoriev I.V."/>
            <person name="Corrochano L.M."/>
            <person name="Nicolas F.E."/>
            <person name="Garre V."/>
        </authorList>
    </citation>
    <scope>NUCLEOTIDE SEQUENCE [LARGE SCALE GENOMIC DNA]</scope>
    <source>
        <strain evidence="7 8">L51</strain>
    </source>
</reference>
<feature type="coiled-coil region" evidence="4">
    <location>
        <begin position="577"/>
        <end position="604"/>
    </location>
</feature>
<dbReference type="PROSITE" id="PS50088">
    <property type="entry name" value="ANK_REPEAT"/>
    <property type="match status" value="2"/>
</dbReference>
<dbReference type="Gene3D" id="1.25.40.20">
    <property type="entry name" value="Ankyrin repeat-containing domain"/>
    <property type="match status" value="1"/>
</dbReference>
<dbReference type="PROSITE" id="PS50297">
    <property type="entry name" value="ANK_REP_REGION"/>
    <property type="match status" value="2"/>
</dbReference>
<dbReference type="EMBL" id="JBCLYO010000030">
    <property type="protein sequence ID" value="KAL0076803.1"/>
    <property type="molecule type" value="Genomic_DNA"/>
</dbReference>
<feature type="repeat" description="ANK" evidence="3">
    <location>
        <begin position="254"/>
        <end position="286"/>
    </location>
</feature>
<dbReference type="InterPro" id="IPR018004">
    <property type="entry name" value="KilA/APSES_HTH"/>
</dbReference>
<dbReference type="SMART" id="SM00248">
    <property type="entry name" value="ANK"/>
    <property type="match status" value="3"/>
</dbReference>
<dbReference type="InterPro" id="IPR051642">
    <property type="entry name" value="SWI6-like"/>
</dbReference>
<feature type="region of interest" description="Disordered" evidence="5">
    <location>
        <begin position="125"/>
        <end position="197"/>
    </location>
</feature>
<evidence type="ECO:0000256" key="2">
    <source>
        <dbReference type="ARBA" id="ARBA00023043"/>
    </source>
</evidence>
<dbReference type="Pfam" id="PF00023">
    <property type="entry name" value="Ank"/>
    <property type="match status" value="1"/>
</dbReference>
<protein>
    <submittedName>
        <fullName evidence="7">Apses-type HTH transcription regulator</fullName>
    </submittedName>
</protein>
<evidence type="ECO:0000313" key="8">
    <source>
        <dbReference type="Proteomes" id="UP001448207"/>
    </source>
</evidence>
<keyword evidence="8" id="KW-1185">Reference proteome</keyword>
<dbReference type="InterPro" id="IPR036770">
    <property type="entry name" value="Ankyrin_rpt-contain_sf"/>
</dbReference>
<name>A0ABR3AN09_PHYBL</name>
<feature type="compositionally biased region" description="Polar residues" evidence="5">
    <location>
        <begin position="136"/>
        <end position="181"/>
    </location>
</feature>
<feature type="domain" description="HTH APSES-type" evidence="6">
    <location>
        <begin position="6"/>
        <end position="112"/>
    </location>
</feature>
<feature type="repeat" description="ANK" evidence="3">
    <location>
        <begin position="372"/>
        <end position="404"/>
    </location>
</feature>
<accession>A0ABR3AN09</accession>
<dbReference type="InterPro" id="IPR002110">
    <property type="entry name" value="Ankyrin_rpt"/>
</dbReference>
<organism evidence="7 8">
    <name type="scientific">Phycomyces blakesleeanus</name>
    <dbReference type="NCBI Taxonomy" id="4837"/>
    <lineage>
        <taxon>Eukaryota</taxon>
        <taxon>Fungi</taxon>
        <taxon>Fungi incertae sedis</taxon>
        <taxon>Mucoromycota</taxon>
        <taxon>Mucoromycotina</taxon>
        <taxon>Mucoromycetes</taxon>
        <taxon>Mucorales</taxon>
        <taxon>Phycomycetaceae</taxon>
        <taxon>Phycomyces</taxon>
    </lineage>
</organism>
<dbReference type="SMART" id="SM01252">
    <property type="entry name" value="KilA-N"/>
    <property type="match status" value="1"/>
</dbReference>
<evidence type="ECO:0000259" key="6">
    <source>
        <dbReference type="PROSITE" id="PS51299"/>
    </source>
</evidence>
<proteinExistence type="predicted"/>
<keyword evidence="4" id="KW-0175">Coiled coil</keyword>
<dbReference type="Gene3D" id="3.10.260.10">
    <property type="entry name" value="Transcription regulator HTH, APSES-type DNA-binding domain"/>
    <property type="match status" value="1"/>
</dbReference>
<dbReference type="PANTHER" id="PTHR43828">
    <property type="entry name" value="ASPARAGINASE"/>
    <property type="match status" value="1"/>
</dbReference>
<dbReference type="Proteomes" id="UP001448207">
    <property type="component" value="Unassembled WGS sequence"/>
</dbReference>
<evidence type="ECO:0000313" key="7">
    <source>
        <dbReference type="EMBL" id="KAL0076803.1"/>
    </source>
</evidence>
<gene>
    <name evidence="7" type="ORF">J3Q64DRAFT_1349069</name>
</gene>
<keyword evidence="2 3" id="KW-0040">ANK repeat</keyword>
<dbReference type="Pfam" id="PF04383">
    <property type="entry name" value="KilA-N"/>
    <property type="match status" value="1"/>
</dbReference>
<dbReference type="PANTHER" id="PTHR43828:SF3">
    <property type="entry name" value="CHROMO DOMAIN-CONTAINING PROTEIN"/>
    <property type="match status" value="1"/>
</dbReference>